<comment type="caution">
    <text evidence="2">The sequence shown here is derived from an EMBL/GenBank/DDBJ whole genome shotgun (WGS) entry which is preliminary data.</text>
</comment>
<keyword evidence="3" id="KW-1185">Reference proteome</keyword>
<evidence type="ECO:0000313" key="2">
    <source>
        <dbReference type="EMBL" id="NOU58987.1"/>
    </source>
</evidence>
<reference evidence="2 3" key="1">
    <citation type="submission" date="2018-12" db="EMBL/GenBank/DDBJ databases">
        <title>Marinifilum JC070 sp. nov., a marine bacterium isolated from Yongle Blue Hole in the South China Sea.</title>
        <authorList>
            <person name="Fu T."/>
        </authorList>
    </citation>
    <scope>NUCLEOTIDE SEQUENCE [LARGE SCALE GENOMIC DNA]</scope>
    <source>
        <strain evidence="2 3">JC070</strain>
    </source>
</reference>
<gene>
    <name evidence="2" type="ORF">ELS83_04085</name>
</gene>
<evidence type="ECO:0000256" key="1">
    <source>
        <dbReference type="SAM" id="Coils"/>
    </source>
</evidence>
<dbReference type="PROSITE" id="PS51318">
    <property type="entry name" value="TAT"/>
    <property type="match status" value="1"/>
</dbReference>
<dbReference type="Proteomes" id="UP000732105">
    <property type="component" value="Unassembled WGS sequence"/>
</dbReference>
<feature type="coiled-coil region" evidence="1">
    <location>
        <begin position="55"/>
        <end position="98"/>
    </location>
</feature>
<keyword evidence="1" id="KW-0175">Coiled coil</keyword>
<dbReference type="RefSeq" id="WP_171594262.1">
    <property type="nucleotide sequence ID" value="NZ_RZNH01000004.1"/>
</dbReference>
<dbReference type="InterPro" id="IPR006311">
    <property type="entry name" value="TAT_signal"/>
</dbReference>
<evidence type="ECO:0000313" key="3">
    <source>
        <dbReference type="Proteomes" id="UP000732105"/>
    </source>
</evidence>
<dbReference type="EMBL" id="RZNH01000004">
    <property type="protein sequence ID" value="NOU58987.1"/>
    <property type="molecule type" value="Genomic_DNA"/>
</dbReference>
<evidence type="ECO:0008006" key="4">
    <source>
        <dbReference type="Google" id="ProtNLM"/>
    </source>
</evidence>
<protein>
    <recommendedName>
        <fullName evidence="4">Twin-arginine translocation signal domain-containing protein</fullName>
    </recommendedName>
</protein>
<accession>A0ABX1WSM1</accession>
<name>A0ABX1WSM1_9BACT</name>
<proteinExistence type="predicted"/>
<organism evidence="2 3">
    <name type="scientific">Marinifilum caeruleilacunae</name>
    <dbReference type="NCBI Taxonomy" id="2499076"/>
    <lineage>
        <taxon>Bacteria</taxon>
        <taxon>Pseudomonadati</taxon>
        <taxon>Bacteroidota</taxon>
        <taxon>Bacteroidia</taxon>
        <taxon>Marinilabiliales</taxon>
        <taxon>Marinifilaceae</taxon>
    </lineage>
</organism>
<sequence>MKKQDTSRRAFFKKIGLGIGAAALIETEAYADINMNKYSTPEERDDFISRYENWVEQYIDVVEEEKRNQNNIENKKRIMELSAEADGWQNQIKEYIKHDDFKERYIEVSKKFASVITVDLES</sequence>